<dbReference type="InterPro" id="IPR031728">
    <property type="entry name" value="GlcAase_C"/>
</dbReference>
<keyword evidence="3" id="KW-1185">Reference proteome</keyword>
<protein>
    <recommendedName>
        <fullName evidence="1">Beta-glucuronidase C-terminal domain-containing protein</fullName>
    </recommendedName>
</protein>
<evidence type="ECO:0000259" key="1">
    <source>
        <dbReference type="Pfam" id="PF16862"/>
    </source>
</evidence>
<dbReference type="PANTHER" id="PTHR36183">
    <property type="entry name" value="BETA-GLUCURONIDASE"/>
    <property type="match status" value="1"/>
</dbReference>
<organism evidence="2 3">
    <name type="scientific">Phialocephala subalpina</name>
    <dbReference type="NCBI Taxonomy" id="576137"/>
    <lineage>
        <taxon>Eukaryota</taxon>
        <taxon>Fungi</taxon>
        <taxon>Dikarya</taxon>
        <taxon>Ascomycota</taxon>
        <taxon>Pezizomycotina</taxon>
        <taxon>Leotiomycetes</taxon>
        <taxon>Helotiales</taxon>
        <taxon>Mollisiaceae</taxon>
        <taxon>Phialocephala</taxon>
        <taxon>Phialocephala fortinii species complex</taxon>
    </lineage>
</organism>
<dbReference type="AlphaFoldDB" id="A0A1L7WBM0"/>
<feature type="domain" description="Beta-glucuronidase C-terminal" evidence="1">
    <location>
        <begin position="209"/>
        <end position="293"/>
    </location>
</feature>
<evidence type="ECO:0000313" key="2">
    <source>
        <dbReference type="EMBL" id="CZR50173.1"/>
    </source>
</evidence>
<gene>
    <name evidence="2" type="ORF">PAC_00045</name>
</gene>
<dbReference type="Proteomes" id="UP000184330">
    <property type="component" value="Unassembled WGS sequence"/>
</dbReference>
<accession>A0A1L7WBM0</accession>
<dbReference type="InterPro" id="IPR052974">
    <property type="entry name" value="GH79_Enzymes"/>
</dbReference>
<dbReference type="PANTHER" id="PTHR36183:SF3">
    <property type="entry name" value="BETA-GLUCURONIDASE C-TERMINAL DOMAIN-CONTAINING PROTEIN"/>
    <property type="match status" value="1"/>
</dbReference>
<dbReference type="EMBL" id="FJOG01000001">
    <property type="protein sequence ID" value="CZR50173.1"/>
    <property type="molecule type" value="Genomic_DNA"/>
</dbReference>
<name>A0A1L7WBM0_9HELO</name>
<sequence>MVTYKDAFPFRAIATCSTDVVNRFDSSTKISLVSFGMRGSSITWIGLAINTVSHVHAAAMTYLAPSVIPSRAAPLDRTPLGTSGFIDVWKEPLPILAAGSYAGNTEYPLYTSTQYLISTAYKATIRAATKRCSGHLYASGKNLNAEMNHNHTVSDLAVFANKISAANAFGRDFILGETSFHSENLAIDSTFGAAISTLDRSLRSLSMGNGTRTASSFTMTGLQNGTVRAIRMTGSSSELRAGVVHNEPSLLPTIGGQYFSSSDRALVSEPAAENARVSSGEVTFTLKASAALLAYL</sequence>
<dbReference type="Pfam" id="PF16862">
    <property type="entry name" value="Glyco_hydro_79C"/>
    <property type="match status" value="1"/>
</dbReference>
<evidence type="ECO:0000313" key="3">
    <source>
        <dbReference type="Proteomes" id="UP000184330"/>
    </source>
</evidence>
<proteinExistence type="predicted"/>
<reference evidence="2 3" key="1">
    <citation type="submission" date="2016-03" db="EMBL/GenBank/DDBJ databases">
        <authorList>
            <person name="Ploux O."/>
        </authorList>
    </citation>
    <scope>NUCLEOTIDE SEQUENCE [LARGE SCALE GENOMIC DNA]</scope>
    <source>
        <strain evidence="2 3">UAMH 11012</strain>
    </source>
</reference>
<dbReference type="OrthoDB" id="2796951at2759"/>